<evidence type="ECO:0000256" key="1">
    <source>
        <dbReference type="ARBA" id="ARBA00022691"/>
    </source>
</evidence>
<organism evidence="6">
    <name type="scientific">marine sediment metagenome</name>
    <dbReference type="NCBI Taxonomy" id="412755"/>
    <lineage>
        <taxon>unclassified sequences</taxon>
        <taxon>metagenomes</taxon>
        <taxon>ecological metagenomes</taxon>
    </lineage>
</organism>
<evidence type="ECO:0000313" key="6">
    <source>
        <dbReference type="EMBL" id="GAI51852.1"/>
    </source>
</evidence>
<keyword evidence="2" id="KW-0479">Metal-binding</keyword>
<dbReference type="AlphaFoldDB" id="X1P6A1"/>
<sequence length="146" mass="16104">MQKWELVIFLSNACDLSCKHCDIPKEPKHSLDRGQLEILANYGPYKVNFLGGEPLVAENLGDAFEVFGDRPITVSTNGLLVPDRIDLLQKARAVLLSLEGTKKSTDAIRGRGVFKRVVEAAELLRKSGVEVTLRCSVWGGNLRDVP</sequence>
<dbReference type="PANTHER" id="PTHR11228">
    <property type="entry name" value="RADICAL SAM DOMAIN PROTEIN"/>
    <property type="match status" value="1"/>
</dbReference>
<comment type="caution">
    <text evidence="6">The sequence shown here is derived from an EMBL/GenBank/DDBJ whole genome shotgun (WGS) entry which is preliminary data.</text>
</comment>
<proteinExistence type="predicted"/>
<dbReference type="EMBL" id="BARV01037543">
    <property type="protein sequence ID" value="GAI51852.1"/>
    <property type="molecule type" value="Genomic_DNA"/>
</dbReference>
<feature type="domain" description="Radical SAM core" evidence="5">
    <location>
        <begin position="10"/>
        <end position="135"/>
    </location>
</feature>
<feature type="non-terminal residue" evidence="6">
    <location>
        <position position="146"/>
    </location>
</feature>
<evidence type="ECO:0000256" key="2">
    <source>
        <dbReference type="ARBA" id="ARBA00022723"/>
    </source>
</evidence>
<dbReference type="InterPro" id="IPR013785">
    <property type="entry name" value="Aldolase_TIM"/>
</dbReference>
<dbReference type="Gene3D" id="3.20.20.70">
    <property type="entry name" value="Aldolase class I"/>
    <property type="match status" value="1"/>
</dbReference>
<evidence type="ECO:0000256" key="3">
    <source>
        <dbReference type="ARBA" id="ARBA00023004"/>
    </source>
</evidence>
<dbReference type="GO" id="GO:0003824">
    <property type="term" value="F:catalytic activity"/>
    <property type="evidence" value="ECO:0007669"/>
    <property type="project" value="InterPro"/>
</dbReference>
<dbReference type="SFLD" id="SFLDS00029">
    <property type="entry name" value="Radical_SAM"/>
    <property type="match status" value="1"/>
</dbReference>
<name>X1P6A1_9ZZZZ</name>
<accession>X1P6A1</accession>
<dbReference type="SUPFAM" id="SSF102114">
    <property type="entry name" value="Radical SAM enzymes"/>
    <property type="match status" value="1"/>
</dbReference>
<keyword evidence="3" id="KW-0408">Iron</keyword>
<protein>
    <recommendedName>
        <fullName evidence="5">Radical SAM core domain-containing protein</fullName>
    </recommendedName>
</protein>
<dbReference type="InterPro" id="IPR058240">
    <property type="entry name" value="rSAM_sf"/>
</dbReference>
<gene>
    <name evidence="6" type="ORF">S06H3_58055</name>
</gene>
<dbReference type="GO" id="GO:0046872">
    <property type="term" value="F:metal ion binding"/>
    <property type="evidence" value="ECO:0007669"/>
    <property type="project" value="UniProtKB-KW"/>
</dbReference>
<dbReference type="InterPro" id="IPR007197">
    <property type="entry name" value="rSAM"/>
</dbReference>
<keyword evidence="1" id="KW-0949">S-adenosyl-L-methionine</keyword>
<evidence type="ECO:0000256" key="4">
    <source>
        <dbReference type="ARBA" id="ARBA00023014"/>
    </source>
</evidence>
<dbReference type="Pfam" id="PF04055">
    <property type="entry name" value="Radical_SAM"/>
    <property type="match status" value="1"/>
</dbReference>
<dbReference type="PANTHER" id="PTHR11228:SF7">
    <property type="entry name" value="PQQA PEPTIDE CYCLASE"/>
    <property type="match status" value="1"/>
</dbReference>
<evidence type="ECO:0000259" key="5">
    <source>
        <dbReference type="Pfam" id="PF04055"/>
    </source>
</evidence>
<dbReference type="GO" id="GO:0051536">
    <property type="term" value="F:iron-sulfur cluster binding"/>
    <property type="evidence" value="ECO:0007669"/>
    <property type="project" value="UniProtKB-KW"/>
</dbReference>
<dbReference type="InterPro" id="IPR050377">
    <property type="entry name" value="Radical_SAM_PqqE_MftC-like"/>
</dbReference>
<dbReference type="CDD" id="cd01335">
    <property type="entry name" value="Radical_SAM"/>
    <property type="match status" value="1"/>
</dbReference>
<reference evidence="6" key="1">
    <citation type="journal article" date="2014" name="Front. Microbiol.">
        <title>High frequency of phylogenetically diverse reductive dehalogenase-homologous genes in deep subseafloor sedimentary metagenomes.</title>
        <authorList>
            <person name="Kawai M."/>
            <person name="Futagami T."/>
            <person name="Toyoda A."/>
            <person name="Takaki Y."/>
            <person name="Nishi S."/>
            <person name="Hori S."/>
            <person name="Arai W."/>
            <person name="Tsubouchi T."/>
            <person name="Morono Y."/>
            <person name="Uchiyama I."/>
            <person name="Ito T."/>
            <person name="Fujiyama A."/>
            <person name="Inagaki F."/>
            <person name="Takami H."/>
        </authorList>
    </citation>
    <scope>NUCLEOTIDE SEQUENCE</scope>
    <source>
        <strain evidence="6">Expedition CK06-06</strain>
    </source>
</reference>
<keyword evidence="4" id="KW-0411">Iron-sulfur</keyword>
<dbReference type="SFLD" id="SFLDG01067">
    <property type="entry name" value="SPASM/twitch_domain_containing"/>
    <property type="match status" value="1"/>
</dbReference>